<feature type="transmembrane region" description="Helical" evidence="1">
    <location>
        <begin position="223"/>
        <end position="240"/>
    </location>
</feature>
<keyword evidence="1" id="KW-0812">Transmembrane</keyword>
<feature type="transmembrane region" description="Helical" evidence="1">
    <location>
        <begin position="76"/>
        <end position="93"/>
    </location>
</feature>
<proteinExistence type="predicted"/>
<dbReference type="GO" id="GO:0080120">
    <property type="term" value="P:CAAX-box protein maturation"/>
    <property type="evidence" value="ECO:0007669"/>
    <property type="project" value="UniProtKB-ARBA"/>
</dbReference>
<keyword evidence="3" id="KW-0645">Protease</keyword>
<dbReference type="PANTHER" id="PTHR35797">
    <property type="entry name" value="PROTEASE-RELATED"/>
    <property type="match status" value="1"/>
</dbReference>
<keyword evidence="3" id="KW-0482">Metalloprotease</keyword>
<evidence type="ECO:0000313" key="4">
    <source>
        <dbReference type="Proteomes" id="UP000260025"/>
    </source>
</evidence>
<dbReference type="GO" id="GO:0004175">
    <property type="term" value="F:endopeptidase activity"/>
    <property type="evidence" value="ECO:0007669"/>
    <property type="project" value="UniProtKB-ARBA"/>
</dbReference>
<dbReference type="Proteomes" id="UP000260025">
    <property type="component" value="Unassembled WGS sequence"/>
</dbReference>
<dbReference type="OrthoDB" id="9777755at2"/>
<name>A0A3E2VX81_CLOIN</name>
<dbReference type="InterPro" id="IPR042150">
    <property type="entry name" value="MmRce1-like"/>
</dbReference>
<sequence>MKTKTNDICMFLLLTFLMPFFFVLCQRTSVHPVLQLLFYGLEAASPSIAALLVLAKNRQLLSFFKKNFTGGKSGTALLFPCVFSLAPMLLARLCTGTSSSGHFLNYDLQFIVIVWAFFAEEIGWRGYLRPYLKEHLEKEWYVPVITGIIWFLWHYHYFYQNGIEVPLLCFFIGCIAESFVYEYLLQWSDGNLLSSMMYHFSWNLCLHLFAINPADHAGNEVPYILMTLFEVCMVLLLLAYDKSKQLHSPGTKY</sequence>
<evidence type="ECO:0000259" key="2">
    <source>
        <dbReference type="Pfam" id="PF02517"/>
    </source>
</evidence>
<organism evidence="3 4">
    <name type="scientific">Clostridium innocuum</name>
    <dbReference type="NCBI Taxonomy" id="1522"/>
    <lineage>
        <taxon>Bacteria</taxon>
        <taxon>Bacillati</taxon>
        <taxon>Bacillota</taxon>
        <taxon>Clostridia</taxon>
        <taxon>Eubacteriales</taxon>
        <taxon>Clostridiaceae</taxon>
        <taxon>Clostridium</taxon>
    </lineage>
</organism>
<dbReference type="Pfam" id="PF02517">
    <property type="entry name" value="Rce1-like"/>
    <property type="match status" value="1"/>
</dbReference>
<protein>
    <submittedName>
        <fullName evidence="3">CPBP family intramembrane metalloprotease</fullName>
    </submittedName>
</protein>
<evidence type="ECO:0000313" key="3">
    <source>
        <dbReference type="EMBL" id="RGC15911.1"/>
    </source>
</evidence>
<dbReference type="GO" id="GO:0008237">
    <property type="term" value="F:metallopeptidase activity"/>
    <property type="evidence" value="ECO:0007669"/>
    <property type="project" value="UniProtKB-KW"/>
</dbReference>
<keyword evidence="3" id="KW-0378">Hydrolase</keyword>
<keyword evidence="1" id="KW-1133">Transmembrane helix</keyword>
<feature type="domain" description="CAAX prenyl protease 2/Lysostaphin resistance protein A-like" evidence="2">
    <location>
        <begin position="110"/>
        <end position="204"/>
    </location>
</feature>
<feature type="transmembrane region" description="Helical" evidence="1">
    <location>
        <begin position="108"/>
        <end position="128"/>
    </location>
</feature>
<dbReference type="PANTHER" id="PTHR35797:SF1">
    <property type="entry name" value="PROTEASE"/>
    <property type="match status" value="1"/>
</dbReference>
<evidence type="ECO:0000256" key="1">
    <source>
        <dbReference type="SAM" id="Phobius"/>
    </source>
</evidence>
<dbReference type="EMBL" id="QVEV01000011">
    <property type="protein sequence ID" value="RGC15911.1"/>
    <property type="molecule type" value="Genomic_DNA"/>
</dbReference>
<feature type="transmembrane region" description="Helical" evidence="1">
    <location>
        <begin position="165"/>
        <end position="185"/>
    </location>
</feature>
<gene>
    <name evidence="3" type="ORF">DXA38_09180</name>
</gene>
<reference evidence="3 4" key="1">
    <citation type="submission" date="2018-08" db="EMBL/GenBank/DDBJ databases">
        <title>A genome reference for cultivated species of the human gut microbiota.</title>
        <authorList>
            <person name="Zou Y."/>
            <person name="Xue W."/>
            <person name="Luo G."/>
        </authorList>
    </citation>
    <scope>NUCLEOTIDE SEQUENCE [LARGE SCALE GENOMIC DNA]</scope>
    <source>
        <strain evidence="3 4">OF01-2LB</strain>
    </source>
</reference>
<feature type="transmembrane region" description="Helical" evidence="1">
    <location>
        <begin position="37"/>
        <end position="55"/>
    </location>
</feature>
<feature type="transmembrane region" description="Helical" evidence="1">
    <location>
        <begin position="140"/>
        <end position="159"/>
    </location>
</feature>
<accession>A0A3E2VX81</accession>
<keyword evidence="1" id="KW-0472">Membrane</keyword>
<dbReference type="AlphaFoldDB" id="A0A3E2VX81"/>
<dbReference type="InterPro" id="IPR003675">
    <property type="entry name" value="Rce1/LyrA-like_dom"/>
</dbReference>
<feature type="transmembrane region" description="Helical" evidence="1">
    <location>
        <begin position="192"/>
        <end position="211"/>
    </location>
</feature>
<dbReference type="GO" id="GO:0006508">
    <property type="term" value="P:proteolysis"/>
    <property type="evidence" value="ECO:0007669"/>
    <property type="project" value="UniProtKB-KW"/>
</dbReference>
<comment type="caution">
    <text evidence="3">The sequence shown here is derived from an EMBL/GenBank/DDBJ whole genome shotgun (WGS) entry which is preliminary data.</text>
</comment>